<proteinExistence type="predicted"/>
<evidence type="ECO:0000313" key="2">
    <source>
        <dbReference type="Proteomes" id="UP000095282"/>
    </source>
</evidence>
<dbReference type="AlphaFoldDB" id="A0A1I7TNM5"/>
<dbReference type="STRING" id="1561998.A0A1I7TNM5"/>
<feature type="compositionally biased region" description="Basic residues" evidence="1">
    <location>
        <begin position="163"/>
        <end position="175"/>
    </location>
</feature>
<evidence type="ECO:0000313" key="3">
    <source>
        <dbReference type="WBParaSite" id="Csp11.Scaffold629.g10234.t1"/>
    </source>
</evidence>
<feature type="compositionally biased region" description="Acidic residues" evidence="1">
    <location>
        <begin position="145"/>
        <end position="160"/>
    </location>
</feature>
<dbReference type="eggNOG" id="ENOG502S8KD">
    <property type="taxonomic scope" value="Eukaryota"/>
</dbReference>
<dbReference type="SUPFAM" id="SSF57501">
    <property type="entry name" value="Cystine-knot cytokines"/>
    <property type="match status" value="1"/>
</dbReference>
<reference evidence="3" key="1">
    <citation type="submission" date="2016-11" db="UniProtKB">
        <authorList>
            <consortium name="WormBaseParasite"/>
        </authorList>
    </citation>
    <scope>IDENTIFICATION</scope>
</reference>
<evidence type="ECO:0000256" key="1">
    <source>
        <dbReference type="SAM" id="MobiDB-lite"/>
    </source>
</evidence>
<dbReference type="InterPro" id="IPR029034">
    <property type="entry name" value="Cystine-knot_cytokine"/>
</dbReference>
<accession>A0A1I7TNM5</accession>
<protein>
    <submittedName>
        <fullName evidence="3">CW domain-containing protein</fullName>
    </submittedName>
</protein>
<name>A0A1I7TNM5_9PELO</name>
<dbReference type="PANTHER" id="PTHR33995:SF4">
    <property type="entry name" value="PROTEIN CBG09882"/>
    <property type="match status" value="1"/>
</dbReference>
<dbReference type="WBParaSite" id="Csp11.Scaffold629.g10234.t1">
    <property type="protein sequence ID" value="Csp11.Scaffold629.g10234.t1"/>
    <property type="gene ID" value="Csp11.Scaffold629.g10234"/>
</dbReference>
<sequence>MFLLLLYQRIENVLRGRTQPQQEVFKNYRAVFRKRNESCQCIQPDPSTLNCLGYDSKLQADTIDEAIASFPDLSINDANPDQTQSDVGCLTQQCQDCRKDMRKQLQKVGLLAKDINDIISTQMDTNSTCTKYRFSIDRQKNQNKEDDDDDDDDSDSDEEKDEKKKKKEKKHKRDKRQIAPKTETNLTDPNLIGTRFTISCATKGVSVDPTGTVSLCSSCWVWRRLPDNYRPQYINELVCDNSDGDCLSGYATCSIGHRTFEAMRNDNGVMTQVTLTAGSYCECRISKSSSLQSLVAGNGISGTYNPLGNHTGVL</sequence>
<feature type="region of interest" description="Disordered" evidence="1">
    <location>
        <begin position="140"/>
        <end position="186"/>
    </location>
</feature>
<dbReference type="Proteomes" id="UP000095282">
    <property type="component" value="Unplaced"/>
</dbReference>
<dbReference type="PANTHER" id="PTHR33995">
    <property type="entry name" value="PROTEIN CBG18546"/>
    <property type="match status" value="1"/>
</dbReference>
<organism evidence="2 3">
    <name type="scientific">Caenorhabditis tropicalis</name>
    <dbReference type="NCBI Taxonomy" id="1561998"/>
    <lineage>
        <taxon>Eukaryota</taxon>
        <taxon>Metazoa</taxon>
        <taxon>Ecdysozoa</taxon>
        <taxon>Nematoda</taxon>
        <taxon>Chromadorea</taxon>
        <taxon>Rhabditida</taxon>
        <taxon>Rhabditina</taxon>
        <taxon>Rhabditomorpha</taxon>
        <taxon>Rhabditoidea</taxon>
        <taxon>Rhabditidae</taxon>
        <taxon>Peloderinae</taxon>
        <taxon>Caenorhabditis</taxon>
    </lineage>
</organism>
<keyword evidence="2" id="KW-1185">Reference proteome</keyword>